<evidence type="ECO:0000313" key="10">
    <source>
        <dbReference type="Proteomes" id="UP000177870"/>
    </source>
</evidence>
<dbReference type="InterPro" id="IPR015422">
    <property type="entry name" value="PyrdxlP-dep_Trfase_small"/>
</dbReference>
<evidence type="ECO:0000256" key="1">
    <source>
        <dbReference type="ARBA" id="ARBA00001933"/>
    </source>
</evidence>
<evidence type="ECO:0000256" key="4">
    <source>
        <dbReference type="ARBA" id="ARBA00047199"/>
    </source>
</evidence>
<name>A0A1D8U3K8_9CYAN</name>
<keyword evidence="2 7" id="KW-0663">Pyridoxal phosphate</keyword>
<dbReference type="GO" id="GO:0009086">
    <property type="term" value="P:methionine biosynthetic process"/>
    <property type="evidence" value="ECO:0007669"/>
    <property type="project" value="InterPro"/>
</dbReference>
<dbReference type="PIRSF" id="PIRSF001434">
    <property type="entry name" value="CGS"/>
    <property type="match status" value="1"/>
</dbReference>
<evidence type="ECO:0000256" key="6">
    <source>
        <dbReference type="ARBA" id="ARBA00052699"/>
    </source>
</evidence>
<dbReference type="OrthoDB" id="9780685at2"/>
<dbReference type="RefSeq" id="WP_070396629.1">
    <property type="nucleotide sequence ID" value="NZ_CP017599.1"/>
</dbReference>
<dbReference type="PANTHER" id="PTHR43379:SF1">
    <property type="entry name" value="CYSTATHIONINE GAMMA-SYNTHASE 1, CHLOROPLASTIC-RELATED"/>
    <property type="match status" value="1"/>
</dbReference>
<dbReference type="Gene3D" id="3.40.640.10">
    <property type="entry name" value="Type I PLP-dependent aspartate aminotransferase-like (Major domain)"/>
    <property type="match status" value="1"/>
</dbReference>
<dbReference type="Pfam" id="PF01053">
    <property type="entry name" value="Cys_Met_Meta_PP"/>
    <property type="match status" value="1"/>
</dbReference>
<dbReference type="GO" id="GO:0047982">
    <property type="term" value="F:homocysteine desulfhydrase activity"/>
    <property type="evidence" value="ECO:0007669"/>
    <property type="project" value="UniProtKB-EC"/>
</dbReference>
<dbReference type="KEGG" id="mpro:BJP34_12105"/>
<dbReference type="GO" id="GO:0003962">
    <property type="term" value="F:cystathionine gamma-synthase activity"/>
    <property type="evidence" value="ECO:0007669"/>
    <property type="project" value="InterPro"/>
</dbReference>
<reference evidence="10" key="1">
    <citation type="submission" date="2016-10" db="EMBL/GenBank/DDBJ databases">
        <title>Comparative genomics uncovers the prolific and rare metabolic potential of the cyanobacterial genus Moorea.</title>
        <authorList>
            <person name="Leao T."/>
            <person name="Castelao G."/>
            <person name="Korobeynikov A."/>
            <person name="Monroe E.A."/>
            <person name="Podell S."/>
            <person name="Glukhov E."/>
            <person name="Allen E."/>
            <person name="Gerwick W.H."/>
            <person name="Gerwick L."/>
        </authorList>
    </citation>
    <scope>NUCLEOTIDE SEQUENCE [LARGE SCALE GENOMIC DNA]</scope>
    <source>
        <strain evidence="10">PAL-8-15-08-1</strain>
    </source>
</reference>
<dbReference type="InterPro" id="IPR015421">
    <property type="entry name" value="PyrdxlP-dep_Trfase_major"/>
</dbReference>
<dbReference type="GO" id="GO:0019346">
    <property type="term" value="P:transsulfuration"/>
    <property type="evidence" value="ECO:0007669"/>
    <property type="project" value="InterPro"/>
</dbReference>
<comment type="similarity">
    <text evidence="8">Belongs to the trans-sulfuration enzymes family.</text>
</comment>
<dbReference type="FunFam" id="3.40.640.10:FF:000046">
    <property type="entry name" value="Cystathionine gamma-lyase"/>
    <property type="match status" value="1"/>
</dbReference>
<dbReference type="InterPro" id="IPR044639">
    <property type="entry name" value="CGS1/2"/>
</dbReference>
<dbReference type="Gene3D" id="3.90.1150.10">
    <property type="entry name" value="Aspartate Aminotransferase, domain 1"/>
    <property type="match status" value="1"/>
</dbReference>
<dbReference type="CDD" id="cd00614">
    <property type="entry name" value="CGS_like"/>
    <property type="match status" value="1"/>
</dbReference>
<evidence type="ECO:0000256" key="3">
    <source>
        <dbReference type="ARBA" id="ARBA00047175"/>
    </source>
</evidence>
<dbReference type="GO" id="GO:0018826">
    <property type="term" value="F:methionine gamma-lyase activity"/>
    <property type="evidence" value="ECO:0007669"/>
    <property type="project" value="UniProtKB-EC"/>
</dbReference>
<sequence length="386" mass="44103">MSKQKKETYNNSCITPIYQNAAYFFENTEQVIKYHQNQVSLGRYGRYDNPNWLEFESKIAALDNYEYALIFSSGMNAIVTTVFSFIEPNDILLYTGKCYRNIRKFFNLVLPKFGVKTLPIDQMIRDDFHRKIENHYQSNVKIVFVEMPSNPHLYLVDLATLKSQIGTDTLLIVDSTLSTPYNIQPQRFGADLTIHSCSKYIGGHGDILAGSVAGSRELIEQIRSYRNIMGGIADPHCAFLLNRSLDTLKIRMKHFNEAGIKIAKYLEEHPRVKKVFYTGLESHPHSYLAKKYLMGHGGLVSFELDADREVTSKFVDALRVPFMGTNFGSNNAMVEQCSVFTYYQLSPTEKQEIGITDSLIRLSIGYEDSDLVIKDIDQALKTIDQR</sequence>
<comment type="cofactor">
    <cofactor evidence="1 8">
        <name>pyridoxal 5'-phosphate</name>
        <dbReference type="ChEBI" id="CHEBI:597326"/>
    </cofactor>
</comment>
<protein>
    <recommendedName>
        <fullName evidence="3">homocysteine desulfhydrase</fullName>
        <ecNumber evidence="3">4.4.1.2</ecNumber>
    </recommendedName>
    <alternativeName>
        <fullName evidence="4">Homocysteine desulfhydrase</fullName>
    </alternativeName>
</protein>
<dbReference type="InterPro" id="IPR015424">
    <property type="entry name" value="PyrdxlP-dep_Trfase"/>
</dbReference>
<accession>A0A1D8U3K8</accession>
<organism evidence="9 10">
    <name type="scientific">Moorena producens PAL-8-15-08-1</name>
    <dbReference type="NCBI Taxonomy" id="1458985"/>
    <lineage>
        <taxon>Bacteria</taxon>
        <taxon>Bacillati</taxon>
        <taxon>Cyanobacteriota</taxon>
        <taxon>Cyanophyceae</taxon>
        <taxon>Coleofasciculales</taxon>
        <taxon>Coleofasciculaceae</taxon>
        <taxon>Moorena</taxon>
    </lineage>
</organism>
<proteinExistence type="inferred from homology"/>
<gene>
    <name evidence="9" type="ORF">BJP34_12105</name>
</gene>
<evidence type="ECO:0000256" key="8">
    <source>
        <dbReference type="RuleBase" id="RU362118"/>
    </source>
</evidence>
<dbReference type="STRING" id="1458985.BJP34_12105"/>
<evidence type="ECO:0000256" key="2">
    <source>
        <dbReference type="ARBA" id="ARBA00022898"/>
    </source>
</evidence>
<dbReference type="EMBL" id="CP017599">
    <property type="protein sequence ID" value="AOX04266.1"/>
    <property type="molecule type" value="Genomic_DNA"/>
</dbReference>
<dbReference type="AlphaFoldDB" id="A0A1D8U3K8"/>
<dbReference type="Proteomes" id="UP000177870">
    <property type="component" value="Chromosome"/>
</dbReference>
<evidence type="ECO:0000313" key="9">
    <source>
        <dbReference type="EMBL" id="AOX04266.1"/>
    </source>
</evidence>
<dbReference type="InterPro" id="IPR000277">
    <property type="entry name" value="Cys/Met-Metab_PyrdxlP-dep_enz"/>
</dbReference>
<comment type="catalytic activity">
    <reaction evidence="5">
        <text>L-homocysteine + H2O = 2-oxobutanoate + hydrogen sulfide + NH4(+) + H(+)</text>
        <dbReference type="Rhea" id="RHEA:14501"/>
        <dbReference type="ChEBI" id="CHEBI:15377"/>
        <dbReference type="ChEBI" id="CHEBI:15378"/>
        <dbReference type="ChEBI" id="CHEBI:16763"/>
        <dbReference type="ChEBI" id="CHEBI:28938"/>
        <dbReference type="ChEBI" id="CHEBI:29919"/>
        <dbReference type="ChEBI" id="CHEBI:58199"/>
        <dbReference type="EC" id="4.4.1.2"/>
    </reaction>
    <physiologicalReaction direction="left-to-right" evidence="5">
        <dbReference type="Rhea" id="RHEA:14502"/>
    </physiologicalReaction>
</comment>
<evidence type="ECO:0000256" key="5">
    <source>
        <dbReference type="ARBA" id="ARBA00048780"/>
    </source>
</evidence>
<dbReference type="EC" id="4.4.1.2" evidence="3"/>
<comment type="catalytic activity">
    <reaction evidence="6">
        <text>L-methionine + H2O = methanethiol + 2-oxobutanoate + NH4(+)</text>
        <dbReference type="Rhea" id="RHEA:23800"/>
        <dbReference type="ChEBI" id="CHEBI:15377"/>
        <dbReference type="ChEBI" id="CHEBI:16007"/>
        <dbReference type="ChEBI" id="CHEBI:16763"/>
        <dbReference type="ChEBI" id="CHEBI:28938"/>
        <dbReference type="ChEBI" id="CHEBI:57844"/>
        <dbReference type="EC" id="4.4.1.11"/>
    </reaction>
    <physiologicalReaction direction="left-to-right" evidence="6">
        <dbReference type="Rhea" id="RHEA:23801"/>
    </physiologicalReaction>
</comment>
<dbReference type="GO" id="GO:0030170">
    <property type="term" value="F:pyridoxal phosphate binding"/>
    <property type="evidence" value="ECO:0007669"/>
    <property type="project" value="InterPro"/>
</dbReference>
<evidence type="ECO:0000256" key="7">
    <source>
        <dbReference type="PIRSR" id="PIRSR001434-2"/>
    </source>
</evidence>
<feature type="modified residue" description="N6-(pyridoxal phosphate)lysine" evidence="7">
    <location>
        <position position="199"/>
    </location>
</feature>
<dbReference type="PANTHER" id="PTHR43379">
    <property type="entry name" value="CYSTATHIONINE GAMMA-SYNTHASE"/>
    <property type="match status" value="1"/>
</dbReference>
<dbReference type="SUPFAM" id="SSF53383">
    <property type="entry name" value="PLP-dependent transferases"/>
    <property type="match status" value="1"/>
</dbReference>